<organism evidence="2 3">
    <name type="scientific">Lamprobacter modestohalophilus</name>
    <dbReference type="NCBI Taxonomy" id="1064514"/>
    <lineage>
        <taxon>Bacteria</taxon>
        <taxon>Pseudomonadati</taxon>
        <taxon>Pseudomonadota</taxon>
        <taxon>Gammaproteobacteria</taxon>
        <taxon>Chromatiales</taxon>
        <taxon>Chromatiaceae</taxon>
        <taxon>Lamprobacter</taxon>
    </lineage>
</organism>
<proteinExistence type="predicted"/>
<dbReference type="EMBL" id="NRRY01000022">
    <property type="protein sequence ID" value="MBK1619501.1"/>
    <property type="molecule type" value="Genomic_DNA"/>
</dbReference>
<evidence type="ECO:0000313" key="2">
    <source>
        <dbReference type="EMBL" id="MBK1619501.1"/>
    </source>
</evidence>
<evidence type="ECO:0000313" key="3">
    <source>
        <dbReference type="Proteomes" id="UP001138768"/>
    </source>
</evidence>
<keyword evidence="3" id="KW-1185">Reference proteome</keyword>
<feature type="transmembrane region" description="Helical" evidence="1">
    <location>
        <begin position="39"/>
        <end position="56"/>
    </location>
</feature>
<accession>A0A9X1B571</accession>
<keyword evidence="1" id="KW-1133">Transmembrane helix</keyword>
<evidence type="ECO:0000256" key="1">
    <source>
        <dbReference type="SAM" id="Phobius"/>
    </source>
</evidence>
<gene>
    <name evidence="2" type="ORF">CKO42_13855</name>
</gene>
<name>A0A9X1B571_9GAMM</name>
<keyword evidence="1" id="KW-0472">Membrane</keyword>
<reference evidence="2 3" key="1">
    <citation type="journal article" date="2020" name="Microorganisms">
        <title>Osmotic Adaptation and Compatible Solute Biosynthesis of Phototrophic Bacteria as Revealed from Genome Analyses.</title>
        <authorList>
            <person name="Imhoff J.F."/>
            <person name="Rahn T."/>
            <person name="Kunzel S."/>
            <person name="Keller A."/>
            <person name="Neulinger S.C."/>
        </authorList>
    </citation>
    <scope>NUCLEOTIDE SEQUENCE [LARGE SCALE GENOMIC DNA]</scope>
    <source>
        <strain evidence="2 3">DSM 25653</strain>
    </source>
</reference>
<protein>
    <submittedName>
        <fullName evidence="2">Uncharacterized protein</fullName>
    </submittedName>
</protein>
<sequence length="72" mass="7469">MLSAAFEAAAPMVPARSIDQACDKPCPSGRGAGCQLAEAIIGLLILVVISLAVLLLRRLPRAGETAAPRTRE</sequence>
<dbReference type="Proteomes" id="UP001138768">
    <property type="component" value="Unassembled WGS sequence"/>
</dbReference>
<dbReference type="AlphaFoldDB" id="A0A9X1B571"/>
<keyword evidence="1" id="KW-0812">Transmembrane</keyword>
<comment type="caution">
    <text evidence="2">The sequence shown here is derived from an EMBL/GenBank/DDBJ whole genome shotgun (WGS) entry which is preliminary data.</text>
</comment>